<dbReference type="AlphaFoldDB" id="A0A9W9AHX5"/>
<dbReference type="InterPro" id="IPR016197">
    <property type="entry name" value="Chromo-like_dom_sf"/>
</dbReference>
<evidence type="ECO:0000256" key="15">
    <source>
        <dbReference type="SAM" id="MobiDB-lite"/>
    </source>
</evidence>
<dbReference type="PROSITE" id="PS00211">
    <property type="entry name" value="ABC_TRANSPORTER_1"/>
    <property type="match status" value="1"/>
</dbReference>
<dbReference type="SMART" id="SM00298">
    <property type="entry name" value="CHROMO"/>
    <property type="match status" value="1"/>
</dbReference>
<keyword evidence="6" id="KW-0547">Nucleotide-binding</keyword>
<keyword evidence="4" id="KW-0963">Cytoplasm</keyword>
<dbReference type="GO" id="GO:0003723">
    <property type="term" value="F:RNA binding"/>
    <property type="evidence" value="ECO:0007669"/>
    <property type="project" value="UniProtKB-KW"/>
</dbReference>
<evidence type="ECO:0000256" key="1">
    <source>
        <dbReference type="ARBA" id="ARBA00004514"/>
    </source>
</evidence>
<dbReference type="SMART" id="SM00382">
    <property type="entry name" value="AAA"/>
    <property type="match status" value="2"/>
</dbReference>
<gene>
    <name evidence="18" type="ORF">J3R30DRAFT_3731427</name>
</gene>
<proteinExistence type="inferred from homology"/>
<dbReference type="GO" id="GO:0006338">
    <property type="term" value="P:chromatin remodeling"/>
    <property type="evidence" value="ECO:0007669"/>
    <property type="project" value="UniProtKB-ARBA"/>
</dbReference>
<comment type="caution">
    <text evidence="18">The sequence shown here is derived from an EMBL/GenBank/DDBJ whole genome shotgun (WGS) entry which is preliminary data.</text>
</comment>
<feature type="repeat" description="HEAT" evidence="14">
    <location>
        <begin position="91"/>
        <end position="127"/>
    </location>
</feature>
<feature type="compositionally biased region" description="Polar residues" evidence="15">
    <location>
        <begin position="1033"/>
        <end position="1053"/>
    </location>
</feature>
<evidence type="ECO:0000256" key="11">
    <source>
        <dbReference type="ARBA" id="ARBA00049360"/>
    </source>
</evidence>
<dbReference type="GO" id="GO:0003746">
    <property type="term" value="F:translation elongation factor activity"/>
    <property type="evidence" value="ECO:0007669"/>
    <property type="project" value="UniProtKB-KW"/>
</dbReference>
<keyword evidence="5" id="KW-0677">Repeat</keyword>
<keyword evidence="19" id="KW-1185">Reference proteome</keyword>
<dbReference type="SUPFAM" id="SSF48371">
    <property type="entry name" value="ARM repeat"/>
    <property type="match status" value="1"/>
</dbReference>
<dbReference type="FunFam" id="1.25.10.10:FF:000076">
    <property type="entry name" value="Elongation factor 3"/>
    <property type="match status" value="1"/>
</dbReference>
<evidence type="ECO:0000256" key="4">
    <source>
        <dbReference type="ARBA" id="ARBA00022490"/>
    </source>
</evidence>
<feature type="region of interest" description="Disordered" evidence="15">
    <location>
        <begin position="1033"/>
        <end position="1107"/>
    </location>
</feature>
<dbReference type="OrthoDB" id="2110130at2759"/>
<comment type="pathway">
    <text evidence="2">Protein biosynthesis; polypeptide chain elongation.</text>
</comment>
<dbReference type="Pfam" id="PF00385">
    <property type="entry name" value="Chromo"/>
    <property type="match status" value="1"/>
</dbReference>
<dbReference type="Gene3D" id="3.40.50.300">
    <property type="entry name" value="P-loop containing nucleotide triphosphate hydrolases"/>
    <property type="match status" value="2"/>
</dbReference>
<evidence type="ECO:0000256" key="8">
    <source>
        <dbReference type="ARBA" id="ARBA00022801"/>
    </source>
</evidence>
<dbReference type="GO" id="GO:0005829">
    <property type="term" value="C:cytosol"/>
    <property type="evidence" value="ECO:0007669"/>
    <property type="project" value="UniProtKB-SubCell"/>
</dbReference>
<evidence type="ECO:0000259" key="17">
    <source>
        <dbReference type="PROSITE" id="PS50893"/>
    </source>
</evidence>
<evidence type="ECO:0000313" key="18">
    <source>
        <dbReference type="EMBL" id="KAJ4483191.1"/>
    </source>
</evidence>
<dbReference type="GO" id="GO:0005524">
    <property type="term" value="F:ATP binding"/>
    <property type="evidence" value="ECO:0007669"/>
    <property type="project" value="UniProtKB-KW"/>
</dbReference>
<feature type="domain" description="ABC transporter" evidence="17">
    <location>
        <begin position="445"/>
        <end position="666"/>
    </location>
</feature>
<dbReference type="PROSITE" id="PS50013">
    <property type="entry name" value="CHROMO_2"/>
    <property type="match status" value="1"/>
</dbReference>
<dbReference type="PANTHER" id="PTHR19211">
    <property type="entry name" value="ATP-BINDING TRANSPORT PROTEIN-RELATED"/>
    <property type="match status" value="1"/>
</dbReference>
<evidence type="ECO:0000256" key="12">
    <source>
        <dbReference type="ARBA" id="ARBA00050030"/>
    </source>
</evidence>
<dbReference type="Gene3D" id="2.40.50.990">
    <property type="match status" value="1"/>
</dbReference>
<evidence type="ECO:0000256" key="7">
    <source>
        <dbReference type="ARBA" id="ARBA00022768"/>
    </source>
</evidence>
<dbReference type="FunFam" id="2.40.50.990:FF:000002">
    <property type="entry name" value="mRNA export factor elf1"/>
    <property type="match status" value="1"/>
</dbReference>
<evidence type="ECO:0000256" key="14">
    <source>
        <dbReference type="PROSITE-ProRule" id="PRU00103"/>
    </source>
</evidence>
<evidence type="ECO:0000256" key="9">
    <source>
        <dbReference type="ARBA" id="ARBA00022840"/>
    </source>
</evidence>
<dbReference type="SUPFAM" id="SSF54160">
    <property type="entry name" value="Chromo domain-like"/>
    <property type="match status" value="1"/>
</dbReference>
<dbReference type="PROSITE" id="PS50893">
    <property type="entry name" value="ABC_TRANSPORTER_2"/>
    <property type="match status" value="2"/>
</dbReference>
<accession>A0A9W9AHX5</accession>
<dbReference type="InterPro" id="IPR017871">
    <property type="entry name" value="ABC_transporter-like_CS"/>
</dbReference>
<dbReference type="Pfam" id="PF24984">
    <property type="entry name" value="HEAT_EF3_GNC1"/>
    <property type="match status" value="1"/>
</dbReference>
<keyword evidence="8 18" id="KW-0378">Hydrolase</keyword>
<dbReference type="Gene3D" id="1.25.10.10">
    <property type="entry name" value="Leucine-rich Repeat Variant"/>
    <property type="match status" value="1"/>
</dbReference>
<keyword evidence="7" id="KW-0648">Protein biosynthesis</keyword>
<protein>
    <recommendedName>
        <fullName evidence="12">Elongation factor 3</fullName>
    </recommendedName>
    <alternativeName>
        <fullName evidence="13">Eukaryotic elongation factor 3</fullName>
    </alternativeName>
</protein>
<dbReference type="InterPro" id="IPR016024">
    <property type="entry name" value="ARM-type_fold"/>
</dbReference>
<evidence type="ECO:0000256" key="5">
    <source>
        <dbReference type="ARBA" id="ARBA00022737"/>
    </source>
</evidence>
<evidence type="ECO:0000259" key="16">
    <source>
        <dbReference type="PROSITE" id="PS50013"/>
    </source>
</evidence>
<dbReference type="InterPro" id="IPR000953">
    <property type="entry name" value="Chromo/chromo_shadow_dom"/>
</dbReference>
<organism evidence="18 19">
    <name type="scientific">Lentinula aciculospora</name>
    <dbReference type="NCBI Taxonomy" id="153920"/>
    <lineage>
        <taxon>Eukaryota</taxon>
        <taxon>Fungi</taxon>
        <taxon>Dikarya</taxon>
        <taxon>Basidiomycota</taxon>
        <taxon>Agaricomycotina</taxon>
        <taxon>Agaricomycetes</taxon>
        <taxon>Agaricomycetidae</taxon>
        <taxon>Agaricales</taxon>
        <taxon>Marasmiineae</taxon>
        <taxon>Omphalotaceae</taxon>
        <taxon>Lentinula</taxon>
    </lineage>
</organism>
<evidence type="ECO:0000256" key="10">
    <source>
        <dbReference type="ARBA" id="ARBA00022884"/>
    </source>
</evidence>
<dbReference type="PROSITE" id="PS50077">
    <property type="entry name" value="HEAT_REPEAT"/>
    <property type="match status" value="1"/>
</dbReference>
<dbReference type="InterPro" id="IPR047038">
    <property type="entry name" value="eEF3_chromodomain-like_sf"/>
</dbReference>
<dbReference type="PANTHER" id="PTHR19211:SF14">
    <property type="entry name" value="ATP-BINDING CASSETTE SUB-FAMILY F MEMBER 1"/>
    <property type="match status" value="1"/>
</dbReference>
<dbReference type="InterPro" id="IPR011989">
    <property type="entry name" value="ARM-like"/>
</dbReference>
<evidence type="ECO:0000256" key="3">
    <source>
        <dbReference type="ARBA" id="ARBA00011054"/>
    </source>
</evidence>
<feature type="domain" description="ABC transporter" evidence="17">
    <location>
        <begin position="686"/>
        <end position="1035"/>
    </location>
</feature>
<dbReference type="InterPro" id="IPR015688">
    <property type="entry name" value="eEF3_ABC2_chromodomain-like"/>
</dbReference>
<dbReference type="GO" id="GO:0016887">
    <property type="term" value="F:ATP hydrolysis activity"/>
    <property type="evidence" value="ECO:0007669"/>
    <property type="project" value="InterPro"/>
</dbReference>
<name>A0A9W9AHX5_9AGAR</name>
<comment type="subcellular location">
    <subcellularLocation>
        <location evidence="1">Cytoplasm</location>
        <location evidence="1">Cytosol</location>
    </subcellularLocation>
</comment>
<keyword evidence="10" id="KW-0694">RNA-binding</keyword>
<dbReference type="CDD" id="cd18626">
    <property type="entry name" value="CD_eEF3"/>
    <property type="match status" value="1"/>
</dbReference>
<dbReference type="CDD" id="cd03221">
    <property type="entry name" value="ABCF_EF-3"/>
    <property type="match status" value="1"/>
</dbReference>
<dbReference type="FunFam" id="3.40.50.300:FF:000193">
    <property type="entry name" value="Probable Elongation factor 3"/>
    <property type="match status" value="1"/>
</dbReference>
<dbReference type="SUPFAM" id="SSF52540">
    <property type="entry name" value="P-loop containing nucleoside triphosphate hydrolases"/>
    <property type="match status" value="2"/>
</dbReference>
<comment type="similarity">
    <text evidence="3">Belongs to the ABC transporter superfamily. ABCF family. EF3 subfamily.</text>
</comment>
<evidence type="ECO:0000256" key="13">
    <source>
        <dbReference type="ARBA" id="ARBA00050045"/>
    </source>
</evidence>
<dbReference type="Pfam" id="PF24987">
    <property type="entry name" value="HEAT_EF3_N"/>
    <property type="match status" value="1"/>
</dbReference>
<dbReference type="Proteomes" id="UP001150266">
    <property type="component" value="Unassembled WGS sequence"/>
</dbReference>
<feature type="domain" description="Chromo" evidence="16">
    <location>
        <begin position="848"/>
        <end position="909"/>
    </location>
</feature>
<dbReference type="InterPro" id="IPR027417">
    <property type="entry name" value="P-loop_NTPase"/>
</dbReference>
<evidence type="ECO:0000256" key="6">
    <source>
        <dbReference type="ARBA" id="ARBA00022741"/>
    </source>
</evidence>
<evidence type="ECO:0000256" key="2">
    <source>
        <dbReference type="ARBA" id="ARBA00004815"/>
    </source>
</evidence>
<comment type="catalytic activity">
    <reaction evidence="11">
        <text>ATP + H2O = ADP + phosphate + H(+)</text>
        <dbReference type="Rhea" id="RHEA:13065"/>
        <dbReference type="ChEBI" id="CHEBI:15377"/>
        <dbReference type="ChEBI" id="CHEBI:15378"/>
        <dbReference type="ChEBI" id="CHEBI:30616"/>
        <dbReference type="ChEBI" id="CHEBI:43474"/>
        <dbReference type="ChEBI" id="CHEBI:456216"/>
    </reaction>
</comment>
<dbReference type="Pfam" id="PF00005">
    <property type="entry name" value="ABC_tran"/>
    <property type="match status" value="2"/>
</dbReference>
<keyword evidence="7" id="KW-0251">Elongation factor</keyword>
<reference evidence="18" key="1">
    <citation type="submission" date="2022-08" db="EMBL/GenBank/DDBJ databases">
        <title>A Global Phylogenomic Analysis of the Shiitake Genus Lentinula.</title>
        <authorList>
            <consortium name="DOE Joint Genome Institute"/>
            <person name="Sierra-Patev S."/>
            <person name="Min B."/>
            <person name="Naranjo-Ortiz M."/>
            <person name="Looney B."/>
            <person name="Konkel Z."/>
            <person name="Slot J.C."/>
            <person name="Sakamoto Y."/>
            <person name="Steenwyk J.L."/>
            <person name="Rokas A."/>
            <person name="Carro J."/>
            <person name="Camarero S."/>
            <person name="Ferreira P."/>
            <person name="Molpeceres G."/>
            <person name="Ruiz-Duenas F.J."/>
            <person name="Serrano A."/>
            <person name="Henrissat B."/>
            <person name="Drula E."/>
            <person name="Hughes K.W."/>
            <person name="Mata J.L."/>
            <person name="Ishikawa N.K."/>
            <person name="Vargas-Isla R."/>
            <person name="Ushijima S."/>
            <person name="Smith C.A."/>
            <person name="Ahrendt S."/>
            <person name="Andreopoulos W."/>
            <person name="He G."/>
            <person name="Labutti K."/>
            <person name="Lipzen A."/>
            <person name="Ng V."/>
            <person name="Riley R."/>
            <person name="Sandor L."/>
            <person name="Barry K."/>
            <person name="Martinez A.T."/>
            <person name="Xiao Y."/>
            <person name="Gibbons J.G."/>
            <person name="Terashima K."/>
            <person name="Grigoriev I.V."/>
            <person name="Hibbett D.S."/>
        </authorList>
    </citation>
    <scope>NUCLEOTIDE SEQUENCE</scope>
    <source>
        <strain evidence="18">JLM2183</strain>
    </source>
</reference>
<keyword evidence="9" id="KW-0067">ATP-binding</keyword>
<dbReference type="InterPro" id="IPR003439">
    <property type="entry name" value="ABC_transporter-like_ATP-bd"/>
</dbReference>
<evidence type="ECO:0000313" key="19">
    <source>
        <dbReference type="Proteomes" id="UP001150266"/>
    </source>
</evidence>
<dbReference type="InterPro" id="IPR003593">
    <property type="entry name" value="AAA+_ATPase"/>
</dbReference>
<sequence length="1107" mass="121545">MSSQQDPQFGPLFEALRTAPTAPDAKAAADRLSREVSISGLQSLEEHKVLKTLHSFATNKKSGYERESAAVAFHSLANILGAPVAPLLIPSLPILFDLFMDKGDVVRIAATSAVRAILKLFPPEATRLAFRTLEPIVESGKWKTKVGGLDAIRGFAASAKEAVAAELVEVLPRVENAMHDTKSEVSSAAIKCATVLCTTLANPDLAPHIPVLVKCMANPDSVPACIKALSSTTFVAEVTAPALAVLVPLLMRALNDRSMETQRRTVVVIDNLVKLVRDPKVAAQYLSPLVEGVEKIAKGAAFPEVRAFGDTALETLLKSGASAKAPPSESRDLEGQTKDALHALLILLPEELRDLSSPVNGPYIPKFTLLSRSLEFQASLVADLVNTRQISEATTWTRCVGIFMKGWTHPEQSLKFSEAVREHFLAIDKEKYAVLTNGHHEEGEVLCDTLFSLAYGALLLLSHTTLRLIRGRRYGILGTNGSGKSTLLRQLRDGKVENFPPQDQLRCVMVEHSLQGEDASLSVLDFIASDKALAAVSRTKIRDQLVEVGFDDDRQADTVGGLSGGWKMKLELARAMLYNADLLLLDEPTNHLDRASVAWLEKYMIAHTNVTCLIVSHDSGFLDNVTTDIIHYESKKLVFYPGNLSTFVAHHPEAKSYYTLAATSVKFSFPPPGSLMGVRSNTRAILKMTNCTFTYPGRDKPSLYNVSCALSLSSRVGVIGPNGAGKSTLIKLLTVCPYATLLYTYNDTEQGETVPQEGTVYKHPALRVGYVSQHATHHIERHLEKTPIQYIQWRFQDGHDRKQALCPTSSVSLVEIPGEILEKATRLLTDEEKMVLDQDWVGKDGSKRKLELIMGRQKLKKSFQYEVKWRGLDHRFNTWVARDDLIAKGFTKLMQQFDDLESSREGAGSRDTAANLVRKHLEDIGLDGDIAQYNEISGLSGGQKIKLVIAACLWNNPQICVLDEPSNFLDREALGGLAVAIRDWAGAVVIISHNHEFVSALCPETWYVEDGRMSHKGKTAVIEDAFLDKKGSGANTPIQSRIQSPAQSTNGTPVVSGAEDSGTKNPLIKKKKKQTRNQVKAQEERRRLRKLAWLTHGGPKPEDTDSE</sequence>
<dbReference type="InterPro" id="IPR023780">
    <property type="entry name" value="Chromo_domain"/>
</dbReference>
<dbReference type="InterPro" id="IPR021133">
    <property type="entry name" value="HEAT_type_2"/>
</dbReference>
<dbReference type="InterPro" id="IPR050611">
    <property type="entry name" value="ABCF"/>
</dbReference>
<dbReference type="EMBL" id="JAOTPV010000004">
    <property type="protein sequence ID" value="KAJ4483191.1"/>
    <property type="molecule type" value="Genomic_DNA"/>
</dbReference>